<dbReference type="PANTHER" id="PTHR13318">
    <property type="entry name" value="PARTNER OF PAIRED, ISOFORM B-RELATED"/>
    <property type="match status" value="1"/>
</dbReference>
<dbReference type="Pfam" id="PF12937">
    <property type="entry name" value="F-box-like"/>
    <property type="match status" value="1"/>
</dbReference>
<feature type="region of interest" description="Disordered" evidence="2">
    <location>
        <begin position="1"/>
        <end position="26"/>
    </location>
</feature>
<feature type="region of interest" description="Disordered" evidence="2">
    <location>
        <begin position="697"/>
        <end position="750"/>
    </location>
</feature>
<dbReference type="SMART" id="SM00367">
    <property type="entry name" value="LRR_CC"/>
    <property type="match status" value="7"/>
</dbReference>
<feature type="non-terminal residue" evidence="4">
    <location>
        <position position="1216"/>
    </location>
</feature>
<evidence type="ECO:0000313" key="4">
    <source>
        <dbReference type="EMBL" id="CAG5121413.1"/>
    </source>
</evidence>
<dbReference type="InterPro" id="IPR036047">
    <property type="entry name" value="F-box-like_dom_sf"/>
</dbReference>
<feature type="region of interest" description="Disordered" evidence="2">
    <location>
        <begin position="453"/>
        <end position="491"/>
    </location>
</feature>
<feature type="compositionally biased region" description="Acidic residues" evidence="2">
    <location>
        <begin position="532"/>
        <end position="555"/>
    </location>
</feature>
<dbReference type="GO" id="GO:0019005">
    <property type="term" value="C:SCF ubiquitin ligase complex"/>
    <property type="evidence" value="ECO:0007669"/>
    <property type="project" value="TreeGrafter"/>
</dbReference>
<dbReference type="OrthoDB" id="10257471at2759"/>
<feature type="compositionally biased region" description="Basic and acidic residues" evidence="2">
    <location>
        <begin position="182"/>
        <end position="210"/>
    </location>
</feature>
<evidence type="ECO:0000313" key="5">
    <source>
        <dbReference type="Proteomes" id="UP000678393"/>
    </source>
</evidence>
<feature type="compositionally biased region" description="Polar residues" evidence="2">
    <location>
        <begin position="453"/>
        <end position="467"/>
    </location>
</feature>
<evidence type="ECO:0000259" key="3">
    <source>
        <dbReference type="PROSITE" id="PS50181"/>
    </source>
</evidence>
<organism evidence="4 5">
    <name type="scientific">Candidula unifasciata</name>
    <dbReference type="NCBI Taxonomy" id="100452"/>
    <lineage>
        <taxon>Eukaryota</taxon>
        <taxon>Metazoa</taxon>
        <taxon>Spiralia</taxon>
        <taxon>Lophotrochozoa</taxon>
        <taxon>Mollusca</taxon>
        <taxon>Gastropoda</taxon>
        <taxon>Heterobranchia</taxon>
        <taxon>Euthyneura</taxon>
        <taxon>Panpulmonata</taxon>
        <taxon>Eupulmonata</taxon>
        <taxon>Stylommatophora</taxon>
        <taxon>Helicina</taxon>
        <taxon>Helicoidea</taxon>
        <taxon>Geomitridae</taxon>
        <taxon>Candidula</taxon>
    </lineage>
</organism>
<feature type="compositionally biased region" description="Basic and acidic residues" evidence="2">
    <location>
        <begin position="469"/>
        <end position="483"/>
    </location>
</feature>
<dbReference type="Gene3D" id="3.80.10.10">
    <property type="entry name" value="Ribonuclease Inhibitor"/>
    <property type="match status" value="2"/>
</dbReference>
<feature type="region of interest" description="Disordered" evidence="2">
    <location>
        <begin position="508"/>
        <end position="629"/>
    </location>
</feature>
<dbReference type="PROSITE" id="PS50181">
    <property type="entry name" value="FBOX"/>
    <property type="match status" value="1"/>
</dbReference>
<dbReference type="AlphaFoldDB" id="A0A8S3YWD2"/>
<feature type="compositionally biased region" description="Basic and acidic residues" evidence="2">
    <location>
        <begin position="236"/>
        <end position="251"/>
    </location>
</feature>
<name>A0A8S3YWD2_9EUPU</name>
<evidence type="ECO:0000256" key="1">
    <source>
        <dbReference type="ARBA" id="ARBA00022786"/>
    </source>
</evidence>
<feature type="region of interest" description="Disordered" evidence="2">
    <location>
        <begin position="230"/>
        <end position="255"/>
    </location>
</feature>
<dbReference type="Proteomes" id="UP000678393">
    <property type="component" value="Unassembled WGS sequence"/>
</dbReference>
<dbReference type="InterPro" id="IPR032675">
    <property type="entry name" value="LRR_dom_sf"/>
</dbReference>
<proteinExistence type="predicted"/>
<feature type="compositionally biased region" description="Polar residues" evidence="2">
    <location>
        <begin position="1"/>
        <end position="11"/>
    </location>
</feature>
<keyword evidence="1" id="KW-0833">Ubl conjugation pathway</keyword>
<dbReference type="CDD" id="cd22139">
    <property type="entry name" value="F-box_unchar"/>
    <property type="match status" value="1"/>
</dbReference>
<dbReference type="SUPFAM" id="SSF52047">
    <property type="entry name" value="RNI-like"/>
    <property type="match status" value="1"/>
</dbReference>
<protein>
    <recommendedName>
        <fullName evidence="3">F-box domain-containing protein</fullName>
    </recommendedName>
</protein>
<dbReference type="InterPro" id="IPR001611">
    <property type="entry name" value="Leu-rich_rpt"/>
</dbReference>
<keyword evidence="5" id="KW-1185">Reference proteome</keyword>
<dbReference type="PANTHER" id="PTHR13318:SF190">
    <property type="entry name" value="PARTNER OF PAIRED, ISOFORM B"/>
    <property type="match status" value="1"/>
</dbReference>
<evidence type="ECO:0000256" key="2">
    <source>
        <dbReference type="SAM" id="MobiDB-lite"/>
    </source>
</evidence>
<dbReference type="InterPro" id="IPR006553">
    <property type="entry name" value="Leu-rich_rpt_Cys-con_subtyp"/>
</dbReference>
<accession>A0A8S3YWD2</accession>
<dbReference type="SMART" id="SM00256">
    <property type="entry name" value="FBOX"/>
    <property type="match status" value="1"/>
</dbReference>
<sequence>GVPDGNTNASPKHQPENRSSENYTPQKYFSSLEMYSNKSLDSRDDVTVTSTDKLEWDPSVANDDARTALTDVTRTSVEKIGGLTQRLQDLDIDLDHLKHLRVVDETGGLPHASGNAEELLKRIKQCPECSSLNKAYMNWCVVCGEVLIGIEPTFHKNNSQVISSQQKKKAVNTPAPNQGRHCLQDTEVKEANTKCADKEFSGKGSKESSGDRSPLNLPVQFGLEEITSALSRGKRRENEYPQQKSDDKQELPEGAFSDEEDAVLVENDKEDGVNDVDLKTDHRFLEEIEDPLIREFAISYRKRQLLQQNNSVQISHRTSNKCSVKSKVASSMDSMQDADLSLTDTSLVATFVAATSSATLSPAFTSAATTSVVATLGSSTSTVSTQGDVKHFISAPWKKEIGPNLCFNVGVSDMTSDYILPAPGPPRRSCAPDKGRATNDALLQPFIAHVTTINDGNTQSSSDQHQVNKNRDLQAEASNEERKMIKKKKKKKKLRGEAVDIEIFSYSETQKSSSQPTSRVVPALNLKSSSDEGNDNDDDDDDSEETEAEAIDEDVRDFPASSDFDKQINLSNPAKSYNNTQPIRNHKKVPFAKSLQSHPIKAADTSPPQPSFSQSGASFHHERNRGGVMSGAARYQRHWNRSSIAWSSYNPRELSTRLSGYSVAAAQRRPSSAGTQQRLLLSYLVCCQLQPISGFHQRPSSANVPRGQGRPQLQSPDKSQKYSFHGYPPATSHGDGFHGYPPATLSYGNESESPLARESLQCGFSHTGEIICDKDSPRLLCAEFHRLPPTDIVGEEDSDQLQAVAMNSYQKLLEMTPRIAEGQISQWECLPDEIWLHIFRFLSHRELINMMLVSKYFNRLANDATLWKYITVKPKYSMTDQALAKMAQHRPVSLAMVKCQGTQVTSEGLHYFFQECQRQLKELNICGCSQGFLVGTEILRAAAIGCKNLTHLDVSFCNVSDESFLALCRRAERLESVCLNGFQSLKDTTLLVLLKKHGKSLRTLELYACFSLSTFAFVSIGKHCRRLRRLCLGSCSKLSDTATTKLCSYLRHMEELDLRGSNSLRNNSIAKIVVSCPRIHTLVLANCHQLTDAALMIIADNLKTTIRALDVCGCESVTDVGVTYLAENCGHLTTLDISSTRCTGASVLKLADGSCNQRLETVKFSFLSSLTEACLITLISQCPRLKSVHVFGCASLKNKANLQSGNPELSIEGDFK</sequence>
<dbReference type="EMBL" id="CAJHNH020001082">
    <property type="protein sequence ID" value="CAG5121413.1"/>
    <property type="molecule type" value="Genomic_DNA"/>
</dbReference>
<feature type="region of interest" description="Disordered" evidence="2">
    <location>
        <begin position="164"/>
        <end position="218"/>
    </location>
</feature>
<feature type="domain" description="F-box" evidence="3">
    <location>
        <begin position="824"/>
        <end position="870"/>
    </location>
</feature>
<dbReference type="SUPFAM" id="SSF81383">
    <property type="entry name" value="F-box domain"/>
    <property type="match status" value="1"/>
</dbReference>
<feature type="compositionally biased region" description="Polar residues" evidence="2">
    <location>
        <begin position="508"/>
        <end position="518"/>
    </location>
</feature>
<dbReference type="InterPro" id="IPR001810">
    <property type="entry name" value="F-box_dom"/>
</dbReference>
<reference evidence="4" key="1">
    <citation type="submission" date="2021-04" db="EMBL/GenBank/DDBJ databases">
        <authorList>
            <consortium name="Molecular Ecology Group"/>
        </authorList>
    </citation>
    <scope>NUCLEOTIDE SEQUENCE</scope>
</reference>
<gene>
    <name evidence="4" type="ORF">CUNI_LOCUS6971</name>
</gene>
<comment type="caution">
    <text evidence="4">The sequence shown here is derived from an EMBL/GenBank/DDBJ whole genome shotgun (WGS) entry which is preliminary data.</text>
</comment>
<dbReference type="Pfam" id="PF13516">
    <property type="entry name" value="LRR_6"/>
    <property type="match status" value="1"/>
</dbReference>
<feature type="compositionally biased region" description="Polar residues" evidence="2">
    <location>
        <begin position="568"/>
        <end position="583"/>
    </location>
</feature>
<dbReference type="GO" id="GO:0031146">
    <property type="term" value="P:SCF-dependent proteasomal ubiquitin-dependent protein catabolic process"/>
    <property type="evidence" value="ECO:0007669"/>
    <property type="project" value="TreeGrafter"/>
</dbReference>